<sequence>MRIICAICTEGHRLSDIRKLADVSAIFYKLTSLEVQRESVQVSTSEATQLKDHPVGEGQENRYDPLVGNESFEPEIVFVLPTANNDTVKQESHGSEDSGSSDEEGTVDSIDPSAVESAQTPGDLQCHLCDRKFRSQVRLEGHVREHQGLKPALCKICGKDFTEWKNLKRHKDEKHPQCNQGTFRCDYEGCTLTYSTSKGLYAHKRKHDPAYVKPVPLPCICETCGVTYSSKGALKKHMYIHTGGMPFRCEQCNKSYPTSYKLKVHMMRHQGIKNHECSVCGMRKTTADELKLHMNYHTKEKVFTCHYCGQTFLTSGRFG</sequence>
<keyword evidence="3" id="KW-0863">Zinc-finger</keyword>
<dbReference type="Gene3D" id="3.30.160.60">
    <property type="entry name" value="Classic Zinc Finger"/>
    <property type="match status" value="5"/>
</dbReference>
<evidence type="ECO:0000256" key="6">
    <source>
        <dbReference type="ARBA" id="ARBA00023163"/>
    </source>
</evidence>
<dbReference type="PANTHER" id="PTHR24393:SF34">
    <property type="entry name" value="PR_SET DOMAIN 13"/>
    <property type="match status" value="1"/>
</dbReference>
<dbReference type="EnsemblMetazoa" id="ASTEI09002-RA">
    <property type="protein sequence ID" value="ASTEI09002-PA"/>
    <property type="gene ID" value="ASTEI09002"/>
</dbReference>
<dbReference type="SUPFAM" id="SSF57667">
    <property type="entry name" value="beta-beta-alpha zinc fingers"/>
    <property type="match status" value="3"/>
</dbReference>
<feature type="domain" description="C2H2-type" evidence="9">
    <location>
        <begin position="247"/>
        <end position="274"/>
    </location>
</feature>
<organism evidence="10 11">
    <name type="scientific">Anopheles stephensi</name>
    <name type="common">Indo-Pakistan malaria mosquito</name>
    <dbReference type="NCBI Taxonomy" id="30069"/>
    <lineage>
        <taxon>Eukaryota</taxon>
        <taxon>Metazoa</taxon>
        <taxon>Ecdysozoa</taxon>
        <taxon>Arthropoda</taxon>
        <taxon>Hexapoda</taxon>
        <taxon>Insecta</taxon>
        <taxon>Pterygota</taxon>
        <taxon>Neoptera</taxon>
        <taxon>Endopterygota</taxon>
        <taxon>Diptera</taxon>
        <taxon>Nematocera</taxon>
        <taxon>Culicoidea</taxon>
        <taxon>Culicidae</taxon>
        <taxon>Anophelinae</taxon>
        <taxon>Anopheles</taxon>
    </lineage>
</organism>
<feature type="region of interest" description="Disordered" evidence="8">
    <location>
        <begin position="87"/>
        <end position="121"/>
    </location>
</feature>
<dbReference type="InterPro" id="IPR013087">
    <property type="entry name" value="Znf_C2H2_type"/>
</dbReference>
<keyword evidence="7" id="KW-0539">Nucleus</keyword>
<evidence type="ECO:0000256" key="7">
    <source>
        <dbReference type="ARBA" id="ARBA00023242"/>
    </source>
</evidence>
<feature type="compositionally biased region" description="Basic and acidic residues" evidence="8">
    <location>
        <begin position="49"/>
        <end position="60"/>
    </location>
</feature>
<reference evidence="10" key="2">
    <citation type="submission" date="2020-05" db="UniProtKB">
        <authorList>
            <consortium name="EnsemblMetazoa"/>
        </authorList>
    </citation>
    <scope>IDENTIFICATION</scope>
    <source>
        <strain evidence="10">Indian</strain>
    </source>
</reference>
<evidence type="ECO:0000256" key="8">
    <source>
        <dbReference type="SAM" id="MobiDB-lite"/>
    </source>
</evidence>
<dbReference type="PROSITE" id="PS50157">
    <property type="entry name" value="ZINC_FINGER_C2H2_2"/>
    <property type="match status" value="5"/>
</dbReference>
<evidence type="ECO:0000313" key="10">
    <source>
        <dbReference type="EnsemblMetazoa" id="ASTEI09002-PA"/>
    </source>
</evidence>
<dbReference type="FunFam" id="3.30.160.60:FF:000032">
    <property type="entry name" value="Krueppel-like factor 4"/>
    <property type="match status" value="1"/>
</dbReference>
<dbReference type="GO" id="GO:0000978">
    <property type="term" value="F:RNA polymerase II cis-regulatory region sequence-specific DNA binding"/>
    <property type="evidence" value="ECO:0007669"/>
    <property type="project" value="TreeGrafter"/>
</dbReference>
<accession>A0A182YKL6</accession>
<keyword evidence="11" id="KW-1185">Reference proteome</keyword>
<dbReference type="PANTHER" id="PTHR24393">
    <property type="entry name" value="ZINC FINGER PROTEIN"/>
    <property type="match status" value="1"/>
</dbReference>
<evidence type="ECO:0000256" key="1">
    <source>
        <dbReference type="ARBA" id="ARBA00022723"/>
    </source>
</evidence>
<dbReference type="Proteomes" id="UP000076408">
    <property type="component" value="Unassembled WGS sequence"/>
</dbReference>
<keyword evidence="4" id="KW-0862">Zinc</keyword>
<dbReference type="PROSITE" id="PS00028">
    <property type="entry name" value="ZINC_FINGER_C2H2_1"/>
    <property type="match status" value="5"/>
</dbReference>
<evidence type="ECO:0000256" key="5">
    <source>
        <dbReference type="ARBA" id="ARBA00023015"/>
    </source>
</evidence>
<feature type="domain" description="C2H2-type" evidence="9">
    <location>
        <begin position="219"/>
        <end position="246"/>
    </location>
</feature>
<name>A0A182YKL6_ANOST</name>
<feature type="region of interest" description="Disordered" evidence="8">
    <location>
        <begin position="41"/>
        <end position="60"/>
    </location>
</feature>
<proteinExistence type="predicted"/>
<keyword evidence="5" id="KW-0805">Transcription regulation</keyword>
<dbReference type="Pfam" id="PF00096">
    <property type="entry name" value="zf-C2H2"/>
    <property type="match status" value="4"/>
</dbReference>
<dbReference type="SMART" id="SM00355">
    <property type="entry name" value="ZnF_C2H2"/>
    <property type="match status" value="6"/>
</dbReference>
<feature type="domain" description="C2H2-type" evidence="9">
    <location>
        <begin position="152"/>
        <end position="175"/>
    </location>
</feature>
<evidence type="ECO:0000256" key="4">
    <source>
        <dbReference type="ARBA" id="ARBA00022833"/>
    </source>
</evidence>
<keyword evidence="1" id="KW-0479">Metal-binding</keyword>
<evidence type="ECO:0000313" key="11">
    <source>
        <dbReference type="Proteomes" id="UP000076408"/>
    </source>
</evidence>
<reference evidence="11" key="1">
    <citation type="journal article" date="2014" name="Genome Biol.">
        <title>Genome analysis of a major urban malaria vector mosquito, Anopheles stephensi.</title>
        <authorList>
            <person name="Jiang X."/>
            <person name="Peery A."/>
            <person name="Hall A.B."/>
            <person name="Sharma A."/>
            <person name="Chen X.G."/>
            <person name="Waterhouse R.M."/>
            <person name="Komissarov A."/>
            <person name="Riehle M.M."/>
            <person name="Shouche Y."/>
            <person name="Sharakhova M.V."/>
            <person name="Lawson D."/>
            <person name="Pakpour N."/>
            <person name="Arensburger P."/>
            <person name="Davidson V.L."/>
            <person name="Eiglmeier K."/>
            <person name="Emrich S."/>
            <person name="George P."/>
            <person name="Kennedy R.C."/>
            <person name="Mane S.P."/>
            <person name="Maslen G."/>
            <person name="Oringanje C."/>
            <person name="Qi Y."/>
            <person name="Settlage R."/>
            <person name="Tojo M."/>
            <person name="Tubio J.M."/>
            <person name="Unger M.F."/>
            <person name="Wang B."/>
            <person name="Vernick K.D."/>
            <person name="Ribeiro J.M."/>
            <person name="James A.A."/>
            <person name="Michel K."/>
            <person name="Riehle M.A."/>
            <person name="Luckhart S."/>
            <person name="Sharakhov I.V."/>
            <person name="Tu Z."/>
        </authorList>
    </citation>
    <scope>NUCLEOTIDE SEQUENCE [LARGE SCALE GENOMIC DNA]</scope>
    <source>
        <strain evidence="11">Indian</strain>
    </source>
</reference>
<feature type="domain" description="C2H2-type" evidence="9">
    <location>
        <begin position="275"/>
        <end position="302"/>
    </location>
</feature>
<feature type="domain" description="C2H2-type" evidence="9">
    <location>
        <begin position="124"/>
        <end position="151"/>
    </location>
</feature>
<dbReference type="VEuPathDB" id="VectorBase:ASTE000105"/>
<dbReference type="GO" id="GO:0008270">
    <property type="term" value="F:zinc ion binding"/>
    <property type="evidence" value="ECO:0007669"/>
    <property type="project" value="UniProtKB-KW"/>
</dbReference>
<dbReference type="AlphaFoldDB" id="A0A182YKL6"/>
<evidence type="ECO:0000256" key="3">
    <source>
        <dbReference type="ARBA" id="ARBA00022771"/>
    </source>
</evidence>
<dbReference type="VEuPathDB" id="VectorBase:ASTEI20_035731"/>
<keyword evidence="2" id="KW-0677">Repeat</keyword>
<dbReference type="GO" id="GO:0001228">
    <property type="term" value="F:DNA-binding transcription activator activity, RNA polymerase II-specific"/>
    <property type="evidence" value="ECO:0007669"/>
    <property type="project" value="TreeGrafter"/>
</dbReference>
<dbReference type="VEuPathDB" id="VectorBase:ASTEI09002"/>
<dbReference type="STRING" id="30069.A0A182YKL6"/>
<evidence type="ECO:0000256" key="2">
    <source>
        <dbReference type="ARBA" id="ARBA00022737"/>
    </source>
</evidence>
<keyword evidence="6" id="KW-0804">Transcription</keyword>
<dbReference type="InterPro" id="IPR036236">
    <property type="entry name" value="Znf_C2H2_sf"/>
</dbReference>
<evidence type="ECO:0000259" key="9">
    <source>
        <dbReference type="PROSITE" id="PS50157"/>
    </source>
</evidence>
<protein>
    <recommendedName>
        <fullName evidence="9">C2H2-type domain-containing protein</fullName>
    </recommendedName>
</protein>
<dbReference type="GO" id="GO:0005634">
    <property type="term" value="C:nucleus"/>
    <property type="evidence" value="ECO:0007669"/>
    <property type="project" value="TreeGrafter"/>
</dbReference>